<proteinExistence type="predicted"/>
<sequence length="71" mass="7031">MAAAAGGPVVVPWCGAGAGPMSVPPPSTSSRMQSQPRARRVSSSTRAGSQSSPSRLAMKSRVSASASSDVS</sequence>
<evidence type="ECO:0000313" key="2">
    <source>
        <dbReference type="EMBL" id="PLC12587.1"/>
    </source>
</evidence>
<feature type="region of interest" description="Disordered" evidence="1">
    <location>
        <begin position="1"/>
        <end position="71"/>
    </location>
</feature>
<name>A0A2N4T2Y0_9MICC</name>
<comment type="caution">
    <text evidence="2">The sequence shown here is derived from an EMBL/GenBank/DDBJ whole genome shotgun (WGS) entry which is preliminary data.</text>
</comment>
<feature type="compositionally biased region" description="Low complexity" evidence="1">
    <location>
        <begin position="60"/>
        <end position="71"/>
    </location>
</feature>
<dbReference type="Proteomes" id="UP000234632">
    <property type="component" value="Unassembled WGS sequence"/>
</dbReference>
<feature type="compositionally biased region" description="Low complexity" evidence="1">
    <location>
        <begin position="1"/>
        <end position="15"/>
    </location>
</feature>
<reference evidence="2 3" key="1">
    <citation type="submission" date="2015-12" db="EMBL/GenBank/DDBJ databases">
        <authorList>
            <person name="Shamseldin A."/>
            <person name="Moawad H."/>
            <person name="Abd El-Rahim W.M."/>
            <person name="Sadowsky M.J."/>
        </authorList>
    </citation>
    <scope>NUCLEOTIDE SEQUENCE [LARGE SCALE GENOMIC DNA]</scope>
    <source>
        <strain evidence="2 3">S43</strain>
    </source>
</reference>
<protein>
    <submittedName>
        <fullName evidence="2">Uncharacterized protein</fullName>
    </submittedName>
</protein>
<dbReference type="EMBL" id="LOMZ01000001">
    <property type="protein sequence ID" value="PLC12587.1"/>
    <property type="molecule type" value="Genomic_DNA"/>
</dbReference>
<dbReference type="AlphaFoldDB" id="A0A2N4T2Y0"/>
<feature type="compositionally biased region" description="Polar residues" evidence="1">
    <location>
        <begin position="28"/>
        <end position="54"/>
    </location>
</feature>
<accession>A0A2N4T2Y0</accession>
<organism evidence="2 3">
    <name type="scientific">Kocuria flava</name>
    <dbReference type="NCBI Taxonomy" id="446860"/>
    <lineage>
        <taxon>Bacteria</taxon>
        <taxon>Bacillati</taxon>
        <taxon>Actinomycetota</taxon>
        <taxon>Actinomycetes</taxon>
        <taxon>Micrococcales</taxon>
        <taxon>Micrococcaceae</taxon>
        <taxon>Kocuria</taxon>
    </lineage>
</organism>
<evidence type="ECO:0000313" key="3">
    <source>
        <dbReference type="Proteomes" id="UP000234632"/>
    </source>
</evidence>
<gene>
    <name evidence="2" type="ORF">AUQ48_10615</name>
</gene>
<evidence type="ECO:0000256" key="1">
    <source>
        <dbReference type="SAM" id="MobiDB-lite"/>
    </source>
</evidence>